<evidence type="ECO:0000259" key="2">
    <source>
        <dbReference type="PROSITE" id="PS50157"/>
    </source>
</evidence>
<proteinExistence type="predicted"/>
<dbReference type="STRING" id="5643.A0A060S4J9"/>
<sequence>MSLLPSTRRNAAVSPSARIPPRVSDCWKCPYCPYIQTSRRSPDLKRHIETHTRPFAPDAALWVCCGVPLIDARGECGVPEKVLAEEPFVYTGTFMAGGCRKVFSRRDALSRHLRTHEGVCFSDVQAPNLPGNRVDAR</sequence>
<keyword evidence="1" id="KW-0863">Zinc-finger</keyword>
<comment type="caution">
    <text evidence="3">The sequence shown here is derived from an EMBL/GenBank/DDBJ whole genome shotgun (WGS) entry which is preliminary data.</text>
</comment>
<accession>A0A060S4J9</accession>
<dbReference type="OrthoDB" id="8922241at2759"/>
<evidence type="ECO:0000313" key="4">
    <source>
        <dbReference type="Proteomes" id="UP000029665"/>
    </source>
</evidence>
<gene>
    <name evidence="3" type="ORF">BN946_scf184746.g23</name>
</gene>
<evidence type="ECO:0000256" key="1">
    <source>
        <dbReference type="PROSITE-ProRule" id="PRU00042"/>
    </source>
</evidence>
<dbReference type="SMART" id="SM00355">
    <property type="entry name" value="ZnF_C2H2"/>
    <property type="match status" value="2"/>
</dbReference>
<dbReference type="AlphaFoldDB" id="A0A060S4J9"/>
<dbReference type="Pfam" id="PF00096">
    <property type="entry name" value="zf-C2H2"/>
    <property type="match status" value="1"/>
</dbReference>
<protein>
    <recommendedName>
        <fullName evidence="2">C2H2-type domain-containing protein</fullName>
    </recommendedName>
</protein>
<keyword evidence="1" id="KW-0479">Metal-binding</keyword>
<keyword evidence="1" id="KW-0862">Zinc</keyword>
<dbReference type="HOGENOM" id="CLU_130028_1_0_1"/>
<dbReference type="Gene3D" id="3.30.160.60">
    <property type="entry name" value="Classic Zinc Finger"/>
    <property type="match status" value="1"/>
</dbReference>
<organism evidence="3 4">
    <name type="scientific">Pycnoporus cinnabarinus</name>
    <name type="common">Cinnabar-red polypore</name>
    <name type="synonym">Trametes cinnabarina</name>
    <dbReference type="NCBI Taxonomy" id="5643"/>
    <lineage>
        <taxon>Eukaryota</taxon>
        <taxon>Fungi</taxon>
        <taxon>Dikarya</taxon>
        <taxon>Basidiomycota</taxon>
        <taxon>Agaricomycotina</taxon>
        <taxon>Agaricomycetes</taxon>
        <taxon>Polyporales</taxon>
        <taxon>Polyporaceae</taxon>
        <taxon>Trametes</taxon>
    </lineage>
</organism>
<dbReference type="InterPro" id="IPR013087">
    <property type="entry name" value="Znf_C2H2_type"/>
</dbReference>
<dbReference type="Proteomes" id="UP000029665">
    <property type="component" value="Unassembled WGS sequence"/>
</dbReference>
<evidence type="ECO:0000313" key="3">
    <source>
        <dbReference type="EMBL" id="CDO69342.1"/>
    </source>
</evidence>
<keyword evidence="4" id="KW-1185">Reference proteome</keyword>
<dbReference type="GO" id="GO:0008270">
    <property type="term" value="F:zinc ion binding"/>
    <property type="evidence" value="ECO:0007669"/>
    <property type="project" value="UniProtKB-KW"/>
</dbReference>
<dbReference type="EMBL" id="CCBP010000036">
    <property type="protein sequence ID" value="CDO69342.1"/>
    <property type="molecule type" value="Genomic_DNA"/>
</dbReference>
<reference evidence="3" key="1">
    <citation type="submission" date="2014-01" db="EMBL/GenBank/DDBJ databases">
        <title>The genome of the white-rot fungus Pycnoporus cinnabarinus: a basidiomycete model with a versatile arsenal for lignocellulosic biomass breakdown.</title>
        <authorList>
            <person name="Levasseur A."/>
            <person name="Lomascolo A."/>
            <person name="Ruiz-Duenas F.J."/>
            <person name="Uzan E."/>
            <person name="Piumi F."/>
            <person name="Kues U."/>
            <person name="Ram A.F.J."/>
            <person name="Murat C."/>
            <person name="Haon M."/>
            <person name="Benoit I."/>
            <person name="Arfi Y."/>
            <person name="Chevret D."/>
            <person name="Drula E."/>
            <person name="Kwon M.J."/>
            <person name="Gouret P."/>
            <person name="Lesage-Meessen L."/>
            <person name="Lombard V."/>
            <person name="Mariette J."/>
            <person name="Noirot C."/>
            <person name="Park J."/>
            <person name="Patyshakuliyeva A."/>
            <person name="Wieneger R.A.B."/>
            <person name="Wosten H.A.B."/>
            <person name="Martin F."/>
            <person name="Coutinho P.M."/>
            <person name="de Vries R."/>
            <person name="Martinez A.T."/>
            <person name="Klopp C."/>
            <person name="Pontarotti P."/>
            <person name="Henrissat B."/>
            <person name="Record E."/>
        </authorList>
    </citation>
    <scope>NUCLEOTIDE SEQUENCE [LARGE SCALE GENOMIC DNA]</scope>
    <source>
        <strain evidence="3">BRFM137</strain>
    </source>
</reference>
<dbReference type="PROSITE" id="PS50157">
    <property type="entry name" value="ZINC_FINGER_C2H2_2"/>
    <property type="match status" value="1"/>
</dbReference>
<feature type="domain" description="C2H2-type" evidence="2">
    <location>
        <begin position="94"/>
        <end position="118"/>
    </location>
</feature>
<dbReference type="OMA" id="ESHRYEV"/>
<name>A0A060S4J9_PYCCI</name>